<dbReference type="Gene3D" id="3.30.1330.80">
    <property type="entry name" value="Hypothetical protein, similar to alpha- acetolactate decarboxylase, domain 2"/>
    <property type="match status" value="1"/>
</dbReference>
<feature type="domain" description="PPC" evidence="1">
    <location>
        <begin position="14"/>
        <end position="146"/>
    </location>
</feature>
<dbReference type="Proteomes" id="UP000076420">
    <property type="component" value="Unassembled WGS sequence"/>
</dbReference>
<protein>
    <submittedName>
        <fullName evidence="5">Bifunctional protein GlmU-like</fullName>
    </submittedName>
</protein>
<reference evidence="2" key="1">
    <citation type="submission" date="2020-05" db="UniProtKB">
        <authorList>
            <consortium name="EnsemblMetazoa"/>
        </authorList>
    </citation>
    <scope>IDENTIFICATION</scope>
    <source>
        <strain evidence="2">BB02</strain>
    </source>
</reference>
<dbReference type="Proteomes" id="UP001165740">
    <property type="component" value="Chromosome 3"/>
</dbReference>
<dbReference type="Pfam" id="PF03479">
    <property type="entry name" value="PCC"/>
    <property type="match status" value="1"/>
</dbReference>
<sequence length="152" mass="16402">MCEADSRRHANVASGPLQCHPLRLHPGDELYSTLLHYVRANSLNAAFIMSCVGSVVSADLRMANAEVIRHLEGHYEIVSLVGTLSGGDGGHLHISLSDEHGDVIGGHVMGNLVVYTTAEVIIGNVEGVQFSRPEDPETGYDELMIEKAEAKR</sequence>
<dbReference type="VEuPathDB" id="VectorBase:BGLAX_052301"/>
<reference evidence="5" key="2">
    <citation type="submission" date="2025-04" db="UniProtKB">
        <authorList>
            <consortium name="RefSeq"/>
        </authorList>
    </citation>
    <scope>IDENTIFICATION</scope>
</reference>
<evidence type="ECO:0000313" key="2">
    <source>
        <dbReference type="EnsemblMetazoa" id="BGLB010183-PB"/>
    </source>
</evidence>
<evidence type="ECO:0000313" key="5">
    <source>
        <dbReference type="RefSeq" id="XP_013089288.1"/>
    </source>
</evidence>
<evidence type="ECO:0000313" key="3">
    <source>
        <dbReference type="Proteomes" id="UP000076420"/>
    </source>
</evidence>
<dbReference type="PANTHER" id="PTHR34988:SF1">
    <property type="entry name" value="DNA-BINDING PROTEIN"/>
    <property type="match status" value="1"/>
</dbReference>
<evidence type="ECO:0000259" key="1">
    <source>
        <dbReference type="PROSITE" id="PS51742"/>
    </source>
</evidence>
<dbReference type="RefSeq" id="XP_013089288.1">
    <property type="nucleotide sequence ID" value="XM_013233834.2"/>
</dbReference>
<keyword evidence="4" id="KW-1185">Reference proteome</keyword>
<dbReference type="CDD" id="cd11378">
    <property type="entry name" value="DUF296"/>
    <property type="match status" value="1"/>
</dbReference>
<dbReference type="AlphaFoldDB" id="A0A2C9JYS2"/>
<accession>A0A2C9JYS2</accession>
<organism evidence="2 3">
    <name type="scientific">Biomphalaria glabrata</name>
    <name type="common">Bloodfluke planorb</name>
    <name type="synonym">Freshwater snail</name>
    <dbReference type="NCBI Taxonomy" id="6526"/>
    <lineage>
        <taxon>Eukaryota</taxon>
        <taxon>Metazoa</taxon>
        <taxon>Spiralia</taxon>
        <taxon>Lophotrochozoa</taxon>
        <taxon>Mollusca</taxon>
        <taxon>Gastropoda</taxon>
        <taxon>Heterobranchia</taxon>
        <taxon>Euthyneura</taxon>
        <taxon>Panpulmonata</taxon>
        <taxon>Hygrophila</taxon>
        <taxon>Lymnaeoidea</taxon>
        <taxon>Planorbidae</taxon>
        <taxon>Biomphalaria</taxon>
    </lineage>
</organism>
<dbReference type="OrthoDB" id="2156856at2759"/>
<gene>
    <name evidence="2" type="primary">106073301</name>
    <name evidence="5" type="synonym">LOC106073301</name>
</gene>
<dbReference type="PROSITE" id="PS51742">
    <property type="entry name" value="PPC"/>
    <property type="match status" value="1"/>
</dbReference>
<evidence type="ECO:0000313" key="4">
    <source>
        <dbReference type="Proteomes" id="UP001165740"/>
    </source>
</evidence>
<dbReference type="STRING" id="6526.A0A2C9JYS2"/>
<dbReference type="PANTHER" id="PTHR34988">
    <property type="entry name" value="PROTEIN, PUTATIVE-RELATED"/>
    <property type="match status" value="1"/>
</dbReference>
<dbReference type="KEGG" id="bgt:106073301"/>
<dbReference type="InterPro" id="IPR005175">
    <property type="entry name" value="PPC_dom"/>
</dbReference>
<dbReference type="GeneID" id="106073301"/>
<dbReference type="EnsemblMetazoa" id="BGLB010183-RB">
    <property type="protein sequence ID" value="BGLB010183-PB"/>
    <property type="gene ID" value="BGLB010183"/>
</dbReference>
<dbReference type="SUPFAM" id="SSF117856">
    <property type="entry name" value="AF0104/ALDC/Ptd012-like"/>
    <property type="match status" value="1"/>
</dbReference>
<proteinExistence type="predicted"/>
<dbReference type="VEuPathDB" id="VectorBase:BGLB010183"/>
<dbReference type="OMA" id="TEINGHF"/>
<name>A0A2C9JYS2_BIOGL</name>